<dbReference type="HOGENOM" id="CLU_010194_2_1_5"/>
<reference evidence="4 5" key="1">
    <citation type="journal article" date="2013" name="PLoS ONE">
        <title>Poles Apart: Arctic and Antarctic Octadecabacter strains Share High Genome Plasticity and a New Type of Xanthorhodopsin.</title>
        <authorList>
            <person name="Vollmers J."/>
            <person name="Voget S."/>
            <person name="Dietrich S."/>
            <person name="Gollnow K."/>
            <person name="Smits M."/>
            <person name="Meyer K."/>
            <person name="Brinkhoff T."/>
            <person name="Simon M."/>
            <person name="Daniel R."/>
        </authorList>
    </citation>
    <scope>NUCLEOTIDE SEQUENCE [LARGE SCALE GENOMIC DNA]</scope>
    <source>
        <strain evidence="4 5">307</strain>
    </source>
</reference>
<evidence type="ECO:0000256" key="2">
    <source>
        <dbReference type="ARBA" id="ARBA00023002"/>
    </source>
</evidence>
<dbReference type="PRINTS" id="PR00080">
    <property type="entry name" value="SDRFAMILY"/>
</dbReference>
<dbReference type="PANTHER" id="PTHR44196:SF1">
    <property type="entry name" value="DEHYDROGENASE_REDUCTASE SDR FAMILY MEMBER 7B"/>
    <property type="match status" value="1"/>
</dbReference>
<comment type="similarity">
    <text evidence="1 3">Belongs to the short-chain dehydrogenases/reductases (SDR) family.</text>
</comment>
<proteinExistence type="inferred from homology"/>
<evidence type="ECO:0000313" key="4">
    <source>
        <dbReference type="EMBL" id="AGI66160.1"/>
    </source>
</evidence>
<evidence type="ECO:0000256" key="1">
    <source>
        <dbReference type="ARBA" id="ARBA00006484"/>
    </source>
</evidence>
<dbReference type="KEGG" id="oat:OAN307_c04170"/>
<evidence type="ECO:0000256" key="3">
    <source>
        <dbReference type="RuleBase" id="RU000363"/>
    </source>
</evidence>
<dbReference type="PRINTS" id="PR00081">
    <property type="entry name" value="GDHRDH"/>
</dbReference>
<evidence type="ECO:0000313" key="5">
    <source>
        <dbReference type="Proteomes" id="UP000005307"/>
    </source>
</evidence>
<dbReference type="AlphaFoldDB" id="M9R8S4"/>
<dbReference type="Proteomes" id="UP000005307">
    <property type="component" value="Chromosome"/>
</dbReference>
<dbReference type="Pfam" id="PF00106">
    <property type="entry name" value="adh_short"/>
    <property type="match status" value="1"/>
</dbReference>
<organism evidence="4 5">
    <name type="scientific">Octadecabacter antarcticus 307</name>
    <dbReference type="NCBI Taxonomy" id="391626"/>
    <lineage>
        <taxon>Bacteria</taxon>
        <taxon>Pseudomonadati</taxon>
        <taxon>Pseudomonadota</taxon>
        <taxon>Alphaproteobacteria</taxon>
        <taxon>Rhodobacterales</taxon>
        <taxon>Roseobacteraceae</taxon>
        <taxon>Octadecabacter</taxon>
    </lineage>
</organism>
<dbReference type="STRING" id="391626.OAN307_c04170"/>
<dbReference type="GO" id="GO:0016491">
    <property type="term" value="F:oxidoreductase activity"/>
    <property type="evidence" value="ECO:0007669"/>
    <property type="project" value="UniProtKB-KW"/>
</dbReference>
<keyword evidence="2" id="KW-0560">Oxidoreductase</keyword>
<dbReference type="RefSeq" id="WP_015498213.1">
    <property type="nucleotide sequence ID" value="NC_020911.1"/>
</dbReference>
<dbReference type="SUPFAM" id="SSF51735">
    <property type="entry name" value="NAD(P)-binding Rossmann-fold domains"/>
    <property type="match status" value="1"/>
</dbReference>
<protein>
    <submittedName>
        <fullName evidence="4">Short-chain dehydrogenase/reductase</fullName>
    </submittedName>
</protein>
<name>M9R8S4_9RHOB</name>
<dbReference type="InterPro" id="IPR002347">
    <property type="entry name" value="SDR_fam"/>
</dbReference>
<gene>
    <name evidence="4" type="ORF">OAN307_c04170</name>
</gene>
<sequence length="251" mass="27116">MKLILITGASSGVGAATAREFAKDGSKVILVARSADQLQSLGNEIGELAFPEPCDASDYKAVEAMAKRVVDSHGVPDVIVHCAGAGQWKTVLDTEPSEVITMMQAPYYAAFFVTRAFLRGMLDRKSGVIINVNSPACLVAWPSSVGYAAARAALQGFHEALAQDLVGTGVRSCHAIFGKINSPYFDNNPGVLDKMPILEKTVPTLTPQACAIQLAKLAERPKHRIVFPWVLRVHIEFGRLFPGTTRWLARL</sequence>
<keyword evidence="5" id="KW-1185">Reference proteome</keyword>
<dbReference type="CDD" id="cd05233">
    <property type="entry name" value="SDR_c"/>
    <property type="match status" value="1"/>
</dbReference>
<dbReference type="eggNOG" id="COG0300">
    <property type="taxonomic scope" value="Bacteria"/>
</dbReference>
<dbReference type="Gene3D" id="3.40.50.720">
    <property type="entry name" value="NAD(P)-binding Rossmann-like Domain"/>
    <property type="match status" value="1"/>
</dbReference>
<dbReference type="EMBL" id="CP003740">
    <property type="protein sequence ID" value="AGI66160.1"/>
    <property type="molecule type" value="Genomic_DNA"/>
</dbReference>
<dbReference type="GO" id="GO:0016020">
    <property type="term" value="C:membrane"/>
    <property type="evidence" value="ECO:0007669"/>
    <property type="project" value="TreeGrafter"/>
</dbReference>
<dbReference type="InterPro" id="IPR036291">
    <property type="entry name" value="NAD(P)-bd_dom_sf"/>
</dbReference>
<dbReference type="PANTHER" id="PTHR44196">
    <property type="entry name" value="DEHYDROGENASE/REDUCTASE SDR FAMILY MEMBER 7B"/>
    <property type="match status" value="1"/>
</dbReference>
<accession>M9R8S4</accession>